<organism evidence="1 2">
    <name type="scientific">Cyclotella cryptica</name>
    <dbReference type="NCBI Taxonomy" id="29204"/>
    <lineage>
        <taxon>Eukaryota</taxon>
        <taxon>Sar</taxon>
        <taxon>Stramenopiles</taxon>
        <taxon>Ochrophyta</taxon>
        <taxon>Bacillariophyta</taxon>
        <taxon>Coscinodiscophyceae</taxon>
        <taxon>Thalassiosirophycidae</taxon>
        <taxon>Stephanodiscales</taxon>
        <taxon>Stephanodiscaceae</taxon>
        <taxon>Cyclotella</taxon>
    </lineage>
</organism>
<dbReference type="AlphaFoldDB" id="A0ABD3QPK8"/>
<proteinExistence type="predicted"/>
<keyword evidence="2" id="KW-1185">Reference proteome</keyword>
<dbReference type="InterPro" id="IPR040052">
    <property type="entry name" value="RBM17"/>
</dbReference>
<protein>
    <submittedName>
        <fullName evidence="1">Uncharacterized protein</fullName>
    </submittedName>
</protein>
<sequence>MGHTWKTYPSLCQLHDLAKTSLTPYNPHTPNDYLTYRECRKTAAVPKDMQAACKKAEEERRRVALSGDVDKIMESLCGVRQQEKELGAAEKKEDGRCDDAPGNYEKAQTISLLNMVAPGQVNNESSFKVCEECGRDGKVLNVTIIDAHSNQEHVWVDATFENKDSTIETKMLEWRFGDRQIIGKMCDER</sequence>
<evidence type="ECO:0000313" key="1">
    <source>
        <dbReference type="EMBL" id="KAL3801501.1"/>
    </source>
</evidence>
<accession>A0ABD3QPK8</accession>
<evidence type="ECO:0000313" key="2">
    <source>
        <dbReference type="Proteomes" id="UP001516023"/>
    </source>
</evidence>
<reference evidence="1 2" key="1">
    <citation type="journal article" date="2020" name="G3 (Bethesda)">
        <title>Improved Reference Genome for Cyclotella cryptica CCMP332, a Model for Cell Wall Morphogenesis, Salinity Adaptation, and Lipid Production in Diatoms (Bacillariophyta).</title>
        <authorList>
            <person name="Roberts W.R."/>
            <person name="Downey K.M."/>
            <person name="Ruck E.C."/>
            <person name="Traller J.C."/>
            <person name="Alverson A.J."/>
        </authorList>
    </citation>
    <scope>NUCLEOTIDE SEQUENCE [LARGE SCALE GENOMIC DNA]</scope>
    <source>
        <strain evidence="1 2">CCMP332</strain>
    </source>
</reference>
<dbReference type="PANTHER" id="PTHR13288:SF8">
    <property type="entry name" value="SPLICING FACTOR 45"/>
    <property type="match status" value="1"/>
</dbReference>
<gene>
    <name evidence="1" type="ORF">HJC23_000939</name>
</gene>
<comment type="caution">
    <text evidence="1">The sequence shown here is derived from an EMBL/GenBank/DDBJ whole genome shotgun (WGS) entry which is preliminary data.</text>
</comment>
<dbReference type="EMBL" id="JABMIG020000026">
    <property type="protein sequence ID" value="KAL3801501.1"/>
    <property type="molecule type" value="Genomic_DNA"/>
</dbReference>
<dbReference type="PANTHER" id="PTHR13288">
    <property type="entry name" value="SPLICING FACTOR 45 SPF45"/>
    <property type="match status" value="1"/>
</dbReference>
<dbReference type="Proteomes" id="UP001516023">
    <property type="component" value="Unassembled WGS sequence"/>
</dbReference>
<name>A0ABD3QPK8_9STRA</name>